<keyword evidence="4" id="KW-0498">Mitosis</keyword>
<evidence type="ECO:0000256" key="1">
    <source>
        <dbReference type="ARBA" id="ARBA00004123"/>
    </source>
</evidence>
<dbReference type="KEGG" id="dzi:111285053"/>
<proteinExistence type="inferred from homology"/>
<accession>A0A6P5XPD5</accession>
<dbReference type="GeneID" id="111285053"/>
<evidence type="ECO:0000256" key="2">
    <source>
        <dbReference type="ARBA" id="ARBA00008585"/>
    </source>
</evidence>
<dbReference type="RefSeq" id="XP_022730008.1">
    <property type="nucleotide sequence ID" value="XM_022874273.1"/>
</dbReference>
<dbReference type="SUPFAM" id="SSF48452">
    <property type="entry name" value="TPR-like"/>
    <property type="match status" value="1"/>
</dbReference>
<evidence type="ECO:0000313" key="8">
    <source>
        <dbReference type="Proteomes" id="UP000515121"/>
    </source>
</evidence>
<protein>
    <submittedName>
        <fullName evidence="9">Sister chromatid cohesion protein SCC4 isoform X1</fullName>
    </submittedName>
</protein>
<evidence type="ECO:0000313" key="9">
    <source>
        <dbReference type="RefSeq" id="XP_022730008.1"/>
    </source>
</evidence>
<keyword evidence="8" id="KW-1185">Reference proteome</keyword>
<dbReference type="Proteomes" id="UP000515121">
    <property type="component" value="Unplaced"/>
</dbReference>
<keyword evidence="7" id="KW-0131">Cell cycle</keyword>
<name>A0A6P5XPD5_DURZI</name>
<dbReference type="InterPro" id="IPR011990">
    <property type="entry name" value="TPR-like_helical_dom_sf"/>
</dbReference>
<keyword evidence="5" id="KW-0159">Chromosome partition</keyword>
<evidence type="ECO:0000256" key="7">
    <source>
        <dbReference type="ARBA" id="ARBA00023306"/>
    </source>
</evidence>
<dbReference type="GO" id="GO:0005634">
    <property type="term" value="C:nucleus"/>
    <property type="evidence" value="ECO:0007669"/>
    <property type="project" value="UniProtKB-SubCell"/>
</dbReference>
<evidence type="ECO:0000256" key="4">
    <source>
        <dbReference type="ARBA" id="ARBA00022776"/>
    </source>
</evidence>
<keyword evidence="6" id="KW-0539">Nucleus</keyword>
<dbReference type="OrthoDB" id="5565328at2759"/>
<comment type="similarity">
    <text evidence="2">Belongs to the SCC4/mau-2 family.</text>
</comment>
<dbReference type="AlphaFoldDB" id="A0A6P5XPD5"/>
<dbReference type="Gene3D" id="1.25.40.10">
    <property type="entry name" value="Tetratricopeptide repeat domain"/>
    <property type="match status" value="1"/>
</dbReference>
<dbReference type="PANTHER" id="PTHR21394">
    <property type="entry name" value="MAU2 CHROMATID COHESION FACTOR HOMOLOG"/>
    <property type="match status" value="1"/>
</dbReference>
<dbReference type="InterPro" id="IPR019440">
    <property type="entry name" value="MAU2"/>
</dbReference>
<dbReference type="GO" id="GO:0007059">
    <property type="term" value="P:chromosome segregation"/>
    <property type="evidence" value="ECO:0007669"/>
    <property type="project" value="UniProtKB-KW"/>
</dbReference>
<evidence type="ECO:0000256" key="3">
    <source>
        <dbReference type="ARBA" id="ARBA00022618"/>
    </source>
</evidence>
<dbReference type="GO" id="GO:0007064">
    <property type="term" value="P:mitotic sister chromatid cohesion"/>
    <property type="evidence" value="ECO:0007669"/>
    <property type="project" value="InterPro"/>
</dbReference>
<evidence type="ECO:0000256" key="6">
    <source>
        <dbReference type="ARBA" id="ARBA00023242"/>
    </source>
</evidence>
<gene>
    <name evidence="9" type="primary">LOC111285053</name>
</gene>
<organism evidence="8 9">
    <name type="scientific">Durio zibethinus</name>
    <name type="common">Durian</name>
    <dbReference type="NCBI Taxonomy" id="66656"/>
    <lineage>
        <taxon>Eukaryota</taxon>
        <taxon>Viridiplantae</taxon>
        <taxon>Streptophyta</taxon>
        <taxon>Embryophyta</taxon>
        <taxon>Tracheophyta</taxon>
        <taxon>Spermatophyta</taxon>
        <taxon>Magnoliopsida</taxon>
        <taxon>eudicotyledons</taxon>
        <taxon>Gunneridae</taxon>
        <taxon>Pentapetalae</taxon>
        <taxon>rosids</taxon>
        <taxon>malvids</taxon>
        <taxon>Malvales</taxon>
        <taxon>Malvaceae</taxon>
        <taxon>Helicteroideae</taxon>
        <taxon>Durio</taxon>
    </lineage>
</organism>
<evidence type="ECO:0000256" key="5">
    <source>
        <dbReference type="ARBA" id="ARBA00022829"/>
    </source>
</evidence>
<comment type="subcellular location">
    <subcellularLocation>
        <location evidence="1">Nucleus</location>
    </subcellularLocation>
</comment>
<dbReference type="Pfam" id="PF10345">
    <property type="entry name" value="Cohesin_load"/>
    <property type="match status" value="1"/>
</dbReference>
<keyword evidence="3" id="KW-0132">Cell division</keyword>
<sequence>MEAVAEGLWGLADYHEKKGEIGKAVKCLEAICQSHASFLPIVEVKTRLRIATLLLRHSHNVNHAKSHLERSQLLLNSIPSCFDLKCRTYSLLSQCYHLVGAIPPQKQILYKALHLTSAAAPDVSVKLWCCNFNSQLANALIIEGDYQNSIATLESGYVSATQICYPELQMFFVASILHVRLLMQWDDQTAVEVERALHRCDQVWETIPSDRRTHCLGLLFYNELLHIFYRLRVADYKNAVKHVDKLDAAIKQDSNNMQQRHQLTLELNALNQSLSRSDLPSRERSALSARQARLQGQLTHVTTTSSTSVGNDALEPTYFGNARRALQDKLFLAPPPINGEWLPKSAVYALVDLMVTIFGRPKGNFKECDKRIKSGMHIIQEELVRLGITDGVREVDLQHSAIWMAGVYLMLLMQFLENKVAVELTRSEFLEAQEALVQMKNWFTRFPTILQACESIIEMLRGQYAHSVGCYNEAAFHYVEAAKITESKSMQIMCQAYAAVSYFCIGDAESSSQALDLIGPVYRMKDSFAGLREEASILFAYGLLLMKQQDLQEARNRLAKGLQIAHVQMGNLQLVSQYLTILGNLALVLHDTGQAREILRSSLTLAKKLGDIPTQIWVLSVLTGLFQQLGERGNEMENDEYRRKKFDELQKRLADSRSSIHHIELIDKVKIQVQQFHELDMKRIMAGQSVRVNLDIPESVGLSTPMPVLSSSKLVDLDTGRRGKRKL</sequence>
<dbReference type="FunFam" id="1.25.40.10:FF:000614">
    <property type="entry name" value="Sister chromatid cohesion protein SCC4"/>
    <property type="match status" value="1"/>
</dbReference>
<dbReference type="GO" id="GO:0051301">
    <property type="term" value="P:cell division"/>
    <property type="evidence" value="ECO:0007669"/>
    <property type="project" value="UniProtKB-KW"/>
</dbReference>
<reference evidence="9" key="1">
    <citation type="submission" date="2025-08" db="UniProtKB">
        <authorList>
            <consortium name="RefSeq"/>
        </authorList>
    </citation>
    <scope>IDENTIFICATION</scope>
    <source>
        <tissue evidence="9">Fruit stalk</tissue>
    </source>
</reference>